<dbReference type="InterPro" id="IPR007219">
    <property type="entry name" value="XnlR_reg_dom"/>
</dbReference>
<name>A0A0D2ITB4_9EURO</name>
<dbReference type="GO" id="GO:0003677">
    <property type="term" value="F:DNA binding"/>
    <property type="evidence" value="ECO:0007669"/>
    <property type="project" value="InterPro"/>
</dbReference>
<evidence type="ECO:0000256" key="6">
    <source>
        <dbReference type="SAM" id="MobiDB-lite"/>
    </source>
</evidence>
<evidence type="ECO:0000256" key="3">
    <source>
        <dbReference type="ARBA" id="ARBA00023015"/>
    </source>
</evidence>
<dbReference type="PANTHER" id="PTHR47660">
    <property type="entry name" value="TRANSCRIPTION FACTOR WITH C2H2 AND ZN(2)-CYS(6) DNA BINDING DOMAIN (EUROFUNG)-RELATED-RELATED"/>
    <property type="match status" value="1"/>
</dbReference>
<evidence type="ECO:0000256" key="4">
    <source>
        <dbReference type="ARBA" id="ARBA00023163"/>
    </source>
</evidence>
<gene>
    <name evidence="8" type="ORF">Z520_03887</name>
</gene>
<dbReference type="AlphaFoldDB" id="A0A0D2ITB4"/>
<keyword evidence="4" id="KW-0804">Transcription</keyword>
<sequence length="834" mass="91787">MADPMQQCTEGSNVLAADAPKLSSAATEVSLATGAAGEGSTVAIATEGHVQNAEPRHDTFSTTTQAMDWHEGDDAGIDGTRATSSLFLPLTYSNSLQSGTDASASVLGTTNMVSNMPHDMNLSTMSATSQHPNLSPDVHPSVAPPAQTDETTGFGTNSQDLTFWTELDTLYQWPCNDFDFVFPEQELLHMAQDFLSPTAEFDDTFTGAPVPAFLGARSSPEPLEGRGVCFDEYVRKVFGSRYQLRNGASDGRTHTAHQRSRSASVPQLMGTFSPVLSSDQSGDLWQAEDLAHVVTLPQHLYDQIITRFAELNGDNGRYTPFAGGLFPSKSACNAFIQLFFEEFNPLFPILHRPTFAPASQHWLLLVALIATGCRFSRVSAAVDCSDLLQEFLRRAFLAMVSEDYSSTFEPWVVQAGLLNQIGMLFSKDLRLTQSAQSMRSLLITFARQVNCFQEPLLPDGSPDLDQSSTEAWKLYIGRESRRRLAFALWLVDSHFMMFYDLPPLVPVDLLRVRLPSSEPLWHASTVAAWLDCWKQGSSYLPFGIRRELKDLYSSGSLKPGLGDFALLLLIVGVYRNAVEIRGAFRDGSDLLSAAVNGPTMPTGEVSSLSDIALVNAKAMKFINILRPRHEHQSTLSSLTKAVIHHCHIVGMLLGITLREIMAFSGYRVTSTDIALCEDRLKVWVRDHGREAREVAIHAGRLFSAIRKSSMYGYYEGRALLVACQTLWIYGATADLLTPLPADGCDSERDVSSTIRLDQSLDKEAEESWLQRGETMRPCLAGVGSILGPDGVARLIHEGSRILRASRVWPLCDTMAKALKICHHLRVGKSIKEFE</sequence>
<dbReference type="PANTHER" id="PTHR47660:SF2">
    <property type="entry name" value="TRANSCRIPTION FACTOR WITH C2H2 AND ZN(2)-CYS(6) DNA BINDING DOMAIN (EUROFUNG)"/>
    <property type="match status" value="1"/>
</dbReference>
<reference evidence="8 9" key="1">
    <citation type="submission" date="2015-01" db="EMBL/GenBank/DDBJ databases">
        <title>The Genome Sequence of Fonsecaea multimorphosa CBS 102226.</title>
        <authorList>
            <consortium name="The Broad Institute Genomics Platform"/>
            <person name="Cuomo C."/>
            <person name="de Hoog S."/>
            <person name="Gorbushina A."/>
            <person name="Stielow B."/>
            <person name="Teixiera M."/>
            <person name="Abouelleil A."/>
            <person name="Chapman S.B."/>
            <person name="Priest M."/>
            <person name="Young S.K."/>
            <person name="Wortman J."/>
            <person name="Nusbaum C."/>
            <person name="Birren B."/>
        </authorList>
    </citation>
    <scope>NUCLEOTIDE SEQUENCE [LARGE SCALE GENOMIC DNA]</scope>
    <source>
        <strain evidence="8 9">CBS 102226</strain>
    </source>
</reference>
<organism evidence="8 9">
    <name type="scientific">Fonsecaea multimorphosa CBS 102226</name>
    <dbReference type="NCBI Taxonomy" id="1442371"/>
    <lineage>
        <taxon>Eukaryota</taxon>
        <taxon>Fungi</taxon>
        <taxon>Dikarya</taxon>
        <taxon>Ascomycota</taxon>
        <taxon>Pezizomycotina</taxon>
        <taxon>Eurotiomycetes</taxon>
        <taxon>Chaetothyriomycetidae</taxon>
        <taxon>Chaetothyriales</taxon>
        <taxon>Herpotrichiellaceae</taxon>
        <taxon>Fonsecaea</taxon>
    </lineage>
</organism>
<dbReference type="GO" id="GO:0006351">
    <property type="term" value="P:DNA-templated transcription"/>
    <property type="evidence" value="ECO:0007669"/>
    <property type="project" value="InterPro"/>
</dbReference>
<protein>
    <recommendedName>
        <fullName evidence="7">Xylanolytic transcriptional activator regulatory domain-containing protein</fullName>
    </recommendedName>
</protein>
<feature type="region of interest" description="Disordered" evidence="6">
    <location>
        <begin position="125"/>
        <end position="155"/>
    </location>
</feature>
<keyword evidence="2" id="KW-0862">Zinc</keyword>
<dbReference type="CDD" id="cd12148">
    <property type="entry name" value="fungal_TF_MHR"/>
    <property type="match status" value="1"/>
</dbReference>
<dbReference type="Proteomes" id="UP000053411">
    <property type="component" value="Unassembled WGS sequence"/>
</dbReference>
<keyword evidence="5" id="KW-0539">Nucleus</keyword>
<proteinExistence type="predicted"/>
<dbReference type="GO" id="GO:0008270">
    <property type="term" value="F:zinc ion binding"/>
    <property type="evidence" value="ECO:0007669"/>
    <property type="project" value="InterPro"/>
</dbReference>
<evidence type="ECO:0000256" key="5">
    <source>
        <dbReference type="ARBA" id="ARBA00023242"/>
    </source>
</evidence>
<dbReference type="EMBL" id="KN848067">
    <property type="protein sequence ID" value="KIY00202.1"/>
    <property type="molecule type" value="Genomic_DNA"/>
</dbReference>
<dbReference type="STRING" id="1442371.A0A0D2ITB4"/>
<feature type="domain" description="Xylanolytic transcriptional activator regulatory" evidence="7">
    <location>
        <begin position="336"/>
        <end position="529"/>
    </location>
</feature>
<evidence type="ECO:0000256" key="1">
    <source>
        <dbReference type="ARBA" id="ARBA00022723"/>
    </source>
</evidence>
<accession>A0A0D2ITB4</accession>
<evidence type="ECO:0000259" key="7">
    <source>
        <dbReference type="Pfam" id="PF04082"/>
    </source>
</evidence>
<evidence type="ECO:0000256" key="2">
    <source>
        <dbReference type="ARBA" id="ARBA00022833"/>
    </source>
</evidence>
<dbReference type="GeneID" id="27709633"/>
<dbReference type="VEuPathDB" id="FungiDB:Z520_03887"/>
<dbReference type="Pfam" id="PF04082">
    <property type="entry name" value="Fungal_trans"/>
    <property type="match status" value="1"/>
</dbReference>
<keyword evidence="1" id="KW-0479">Metal-binding</keyword>
<dbReference type="RefSeq" id="XP_016634324.1">
    <property type="nucleotide sequence ID" value="XM_016774397.1"/>
</dbReference>
<dbReference type="OrthoDB" id="4160640at2759"/>
<evidence type="ECO:0000313" key="8">
    <source>
        <dbReference type="EMBL" id="KIY00202.1"/>
    </source>
</evidence>
<evidence type="ECO:0000313" key="9">
    <source>
        <dbReference type="Proteomes" id="UP000053411"/>
    </source>
</evidence>
<keyword evidence="3" id="KW-0805">Transcription regulation</keyword>
<keyword evidence="9" id="KW-1185">Reference proteome</keyword>